<evidence type="ECO:0000259" key="7">
    <source>
        <dbReference type="PROSITE" id="PS51686"/>
    </source>
</evidence>
<dbReference type="InterPro" id="IPR035926">
    <property type="entry name" value="NusB-like_sf"/>
</dbReference>
<name>A0ABN0AYX2_9ACTN</name>
<dbReference type="RefSeq" id="WP_006304600.1">
    <property type="nucleotide sequence ID" value="NZ_AEDQ01000030.1"/>
</dbReference>
<evidence type="ECO:0000313" key="9">
    <source>
        <dbReference type="Proteomes" id="UP000004431"/>
    </source>
</evidence>
<comment type="caution">
    <text evidence="5">Lacks conserved residue(s) required for the propagation of feature annotation.</text>
</comment>
<feature type="binding site" evidence="5">
    <location>
        <position position="357"/>
    </location>
    <ligand>
        <name>S-adenosyl-L-methionine</name>
        <dbReference type="ChEBI" id="CHEBI:59789"/>
    </ligand>
</feature>
<accession>A0ABN0AYX2</accession>
<reference evidence="8 9" key="1">
    <citation type="submission" date="2010-08" db="EMBL/GenBank/DDBJ databases">
        <authorList>
            <person name="Durkin A.S."/>
            <person name="Madupu R."/>
            <person name="Torralba M."/>
            <person name="Gillis M."/>
            <person name="Methe B."/>
            <person name="Sutton G."/>
            <person name="Nelson K.E."/>
        </authorList>
    </citation>
    <scope>NUCLEOTIDE SEQUENCE [LARGE SCALE GENOMIC DNA]</scope>
    <source>
        <strain evidence="8 9">PB189-T1-4</strain>
    </source>
</reference>
<dbReference type="Gene3D" id="1.10.940.10">
    <property type="entry name" value="NusB-like"/>
    <property type="match status" value="1"/>
</dbReference>
<proteinExistence type="inferred from homology"/>
<dbReference type="EMBL" id="AEDQ01000030">
    <property type="protein sequence ID" value="EFL43737.1"/>
    <property type="molecule type" value="Genomic_DNA"/>
</dbReference>
<feature type="binding site" evidence="5">
    <location>
        <position position="403"/>
    </location>
    <ligand>
        <name>S-adenosyl-L-methionine</name>
        <dbReference type="ChEBI" id="CHEBI:59789"/>
    </ligand>
</feature>
<dbReference type="PANTHER" id="PTHR22807">
    <property type="entry name" value="NOP2 YEAST -RELATED NOL1/NOP2/FMU SUN DOMAIN-CONTAINING"/>
    <property type="match status" value="1"/>
</dbReference>
<organism evidence="8 9">
    <name type="scientific">Fannyhessea vaginae PB189-T1-4</name>
    <dbReference type="NCBI Taxonomy" id="866774"/>
    <lineage>
        <taxon>Bacteria</taxon>
        <taxon>Bacillati</taxon>
        <taxon>Actinomycetota</taxon>
        <taxon>Coriobacteriia</taxon>
        <taxon>Coriobacteriales</taxon>
        <taxon>Atopobiaceae</taxon>
        <taxon>Fannyhessea</taxon>
    </lineage>
</organism>
<keyword evidence="1 5" id="KW-0489">Methyltransferase</keyword>
<evidence type="ECO:0000313" key="8">
    <source>
        <dbReference type="EMBL" id="EFL43737.1"/>
    </source>
</evidence>
<dbReference type="Gene3D" id="3.40.50.150">
    <property type="entry name" value="Vaccinia Virus protein VP39"/>
    <property type="match status" value="1"/>
</dbReference>
<feature type="active site" description="Nucleophile" evidence="5">
    <location>
        <position position="461"/>
    </location>
</feature>
<keyword evidence="2 5" id="KW-0808">Transferase</keyword>
<evidence type="ECO:0000256" key="1">
    <source>
        <dbReference type="ARBA" id="ARBA00022603"/>
    </source>
</evidence>
<dbReference type="InterPro" id="IPR023267">
    <property type="entry name" value="RCMT"/>
</dbReference>
<feature type="region of interest" description="Disordered" evidence="6">
    <location>
        <begin position="1"/>
        <end position="26"/>
    </location>
</feature>
<keyword evidence="9" id="KW-1185">Reference proteome</keyword>
<evidence type="ECO:0000256" key="5">
    <source>
        <dbReference type="PROSITE-ProRule" id="PRU01023"/>
    </source>
</evidence>
<comment type="similarity">
    <text evidence="5">Belongs to the class I-like SAM-binding methyltransferase superfamily. RsmB/NOP family.</text>
</comment>
<dbReference type="PRINTS" id="PR02008">
    <property type="entry name" value="RCMTFAMILY"/>
</dbReference>
<sequence length="557" mass="60657">MKHNAHPSHKVKRHTSNASVRTGARAPLKADVRSAISPARRSAYALLVQYDPLTTTAASSLPARYIKDILRSSKRLADVTPADRAFAEFLCMGSVGAYRYLCDVLSGYCKRFSHLEKKLHVLLILASFELLYMEHEHYAVCSQYAALARSIQPRYVGLVSGVLHALIREELPRMNKARDTLSAAYVSLQQGDAGADYACDSGVCDSDTITATDELVDAAARVSALPTFMLSAIAKARGRAFMLRYAASMRASLPIFYIVNPYLAPARQGVSKDDVCINEQFGMYLVCGAARGHIMRAVEQGSIVASDIAAQLICAVIAYTPHEHVLEIGAGNGTKTLVSEYIAHVLKKPPLLHAVCDIVPAKLRTLQARFTKAAIPTTLEIVHADAALQAKPASTTYDCVFLDAPCSGISTIRRHSDIALRTTPASIDPDNSASLPAVQLQLLREASRQVTANGSLYYSTCSMLACEHDDVVAAFLASREGAGFERAAFPIAYLQLVRDTLEQVYIKAASVCPETSRWISKDACITFPQDDTLLVQPYPYGPDAHMLTRLVRCNQTN</sequence>
<keyword evidence="4 5" id="KW-0694">RNA-binding</keyword>
<comment type="caution">
    <text evidence="8">The sequence shown here is derived from an EMBL/GenBank/DDBJ whole genome shotgun (WGS) entry which is preliminary data.</text>
</comment>
<dbReference type="Pfam" id="PF01189">
    <property type="entry name" value="Methyltr_RsmB-F"/>
    <property type="match status" value="1"/>
</dbReference>
<evidence type="ECO:0000256" key="6">
    <source>
        <dbReference type="SAM" id="MobiDB-lite"/>
    </source>
</evidence>
<dbReference type="PROSITE" id="PS51686">
    <property type="entry name" value="SAM_MT_RSMB_NOP"/>
    <property type="match status" value="1"/>
</dbReference>
<dbReference type="Proteomes" id="UP000004431">
    <property type="component" value="Unassembled WGS sequence"/>
</dbReference>
<evidence type="ECO:0000256" key="4">
    <source>
        <dbReference type="ARBA" id="ARBA00022884"/>
    </source>
</evidence>
<feature type="compositionally biased region" description="Basic residues" evidence="6">
    <location>
        <begin position="1"/>
        <end position="15"/>
    </location>
</feature>
<dbReference type="SUPFAM" id="SSF48013">
    <property type="entry name" value="NusB-like"/>
    <property type="match status" value="1"/>
</dbReference>
<dbReference type="SUPFAM" id="SSF53335">
    <property type="entry name" value="S-adenosyl-L-methionine-dependent methyltransferases"/>
    <property type="match status" value="1"/>
</dbReference>
<keyword evidence="3 5" id="KW-0949">S-adenosyl-L-methionine</keyword>
<dbReference type="InterPro" id="IPR001678">
    <property type="entry name" value="MeTrfase_RsmB-F_NOP2_dom"/>
</dbReference>
<gene>
    <name evidence="8" type="ORF">HMPREF9248_0192</name>
</gene>
<dbReference type="PANTHER" id="PTHR22807:SF53">
    <property type="entry name" value="RIBOSOMAL RNA SMALL SUBUNIT METHYLTRANSFERASE B-RELATED"/>
    <property type="match status" value="1"/>
</dbReference>
<protein>
    <submittedName>
        <fullName evidence="8">NOL1/NOP2/sun family protein</fullName>
    </submittedName>
</protein>
<dbReference type="InterPro" id="IPR029063">
    <property type="entry name" value="SAM-dependent_MTases_sf"/>
</dbReference>
<feature type="domain" description="SAM-dependent MTase RsmB/NOP-type" evidence="7">
    <location>
        <begin position="229"/>
        <end position="553"/>
    </location>
</feature>
<dbReference type="InterPro" id="IPR006027">
    <property type="entry name" value="NusB_RsmB_TIM44"/>
</dbReference>
<dbReference type="CDD" id="cd02440">
    <property type="entry name" value="AdoMet_MTases"/>
    <property type="match status" value="1"/>
</dbReference>
<evidence type="ECO:0000256" key="2">
    <source>
        <dbReference type="ARBA" id="ARBA00022679"/>
    </source>
</evidence>
<feature type="binding site" evidence="5">
    <location>
        <position position="385"/>
    </location>
    <ligand>
        <name>S-adenosyl-L-methionine</name>
        <dbReference type="ChEBI" id="CHEBI:59789"/>
    </ligand>
</feature>
<dbReference type="InterPro" id="IPR049560">
    <property type="entry name" value="MeTrfase_RsmB-F_NOP2_cat"/>
</dbReference>
<evidence type="ECO:0000256" key="3">
    <source>
        <dbReference type="ARBA" id="ARBA00022691"/>
    </source>
</evidence>
<dbReference type="Pfam" id="PF01029">
    <property type="entry name" value="NusB"/>
    <property type="match status" value="1"/>
</dbReference>